<organism evidence="1 2">
    <name type="scientific">Orbilia oligospora</name>
    <name type="common">Nematode-trapping fungus</name>
    <name type="synonym">Arthrobotrys oligospora</name>
    <dbReference type="NCBI Taxonomy" id="2813651"/>
    <lineage>
        <taxon>Eukaryota</taxon>
        <taxon>Fungi</taxon>
        <taxon>Dikarya</taxon>
        <taxon>Ascomycota</taxon>
        <taxon>Pezizomycotina</taxon>
        <taxon>Orbiliomycetes</taxon>
        <taxon>Orbiliales</taxon>
        <taxon>Orbiliaceae</taxon>
        <taxon>Orbilia</taxon>
    </lineage>
</organism>
<reference evidence="1 2" key="1">
    <citation type="submission" date="2019-03" db="EMBL/GenBank/DDBJ databases">
        <title>Nematode-trapping fungi genome.</title>
        <authorList>
            <person name="Vidal-Diez De Ulzurrun G."/>
        </authorList>
    </citation>
    <scope>NUCLEOTIDE SEQUENCE [LARGE SCALE GENOMIC DNA]</scope>
    <source>
        <strain evidence="1 2">TWF154</strain>
    </source>
</reference>
<dbReference type="AlphaFoldDB" id="A0A7C8P0Z6"/>
<evidence type="ECO:0000313" key="1">
    <source>
        <dbReference type="EMBL" id="TGJ69039.1"/>
    </source>
</evidence>
<protein>
    <submittedName>
        <fullName evidence="1">Uncharacterized protein</fullName>
    </submittedName>
</protein>
<evidence type="ECO:0000313" key="2">
    <source>
        <dbReference type="Proteomes" id="UP000297595"/>
    </source>
</evidence>
<accession>A0A7C8P0Z6</accession>
<name>A0A7C8P0Z6_ORBOL</name>
<dbReference type="Proteomes" id="UP000297595">
    <property type="component" value="Unassembled WGS sequence"/>
</dbReference>
<gene>
    <name evidence="1" type="ORF">EYR41_005107</name>
</gene>
<dbReference type="EMBL" id="SOZJ01000003">
    <property type="protein sequence ID" value="TGJ69039.1"/>
    <property type="molecule type" value="Genomic_DNA"/>
</dbReference>
<proteinExistence type="predicted"/>
<comment type="caution">
    <text evidence="1">The sequence shown here is derived from an EMBL/GenBank/DDBJ whole genome shotgun (WGS) entry which is preliminary data.</text>
</comment>
<sequence length="463" mass="50651">MPEGPVPLKIKLLVVETGKNDHTDFEPEGILGRLGVLFGATSGWISTINVIRGAFEHEIVFTHRTITVPTISPKAAAKCLGEVRSLADGLYNPRSSFSLEAVSNGIKNIRYMPCTSNQSGPQKHFNRQFVLFALQYTVGDVFFEDMDANAQCFLQRNPQKWFLGPLQAGVFLSDFLDIFDKLATSLPLEAVLTQGQPSDLSKEAILLQVLKYGAKYAPALRAACTVGIGDLDKDIIRRKFVEADAAVKTAIDNACSKLQELRYLDDDKFDDSVQEIQRELTQSIKASQPARGIATKESDRNVGNFVKCVGGGLVITAVGSGILLYGPAVGGFLAIEYAGILQLVVEGLGFGGIVAGTSLASLGAVINGIKAYNSYNYIKGLDDIHVRSFDIYSFLALATLRRTGQLDDDDERFIKFALNYAEIFEGADVIGQWGDPEFIRKYADQTSGHLRQKLEEFKKLSVI</sequence>